<name>A0AAD4N463_9BILA</name>
<sequence length="176" mass="20436">MTFRAKSRGTVLMSLCFFVDLLICYPQDGGRKEIHLTNDKPADEQKHYYHNMLLYTLLPILILTILAICLLYLKFCVKGELRFKRRRHPMSEALLYSGNEPGNPERTTYRYICKPRPVETSSGSIVSDILSDRVNDRIAERNVNVQENPVDFIRIGWTDGRPDVEVRDETTAYTLY</sequence>
<keyword evidence="1" id="KW-0812">Transmembrane</keyword>
<gene>
    <name evidence="2" type="ORF">DdX_08274</name>
</gene>
<keyword evidence="1" id="KW-0472">Membrane</keyword>
<proteinExistence type="predicted"/>
<dbReference type="Proteomes" id="UP001201812">
    <property type="component" value="Unassembled WGS sequence"/>
</dbReference>
<dbReference type="AlphaFoldDB" id="A0AAD4N463"/>
<comment type="caution">
    <text evidence="2">The sequence shown here is derived from an EMBL/GenBank/DDBJ whole genome shotgun (WGS) entry which is preliminary data.</text>
</comment>
<evidence type="ECO:0000313" key="3">
    <source>
        <dbReference type="Proteomes" id="UP001201812"/>
    </source>
</evidence>
<keyword evidence="1" id="KW-1133">Transmembrane helix</keyword>
<reference evidence="2" key="1">
    <citation type="submission" date="2022-01" db="EMBL/GenBank/DDBJ databases">
        <title>Genome Sequence Resource for Two Populations of Ditylenchus destructor, the Migratory Endoparasitic Phytonematode.</title>
        <authorList>
            <person name="Zhang H."/>
            <person name="Lin R."/>
            <person name="Xie B."/>
        </authorList>
    </citation>
    <scope>NUCLEOTIDE SEQUENCE</scope>
    <source>
        <strain evidence="2">BazhouSP</strain>
    </source>
</reference>
<keyword evidence="3" id="KW-1185">Reference proteome</keyword>
<organism evidence="2 3">
    <name type="scientific">Ditylenchus destructor</name>
    <dbReference type="NCBI Taxonomy" id="166010"/>
    <lineage>
        <taxon>Eukaryota</taxon>
        <taxon>Metazoa</taxon>
        <taxon>Ecdysozoa</taxon>
        <taxon>Nematoda</taxon>
        <taxon>Chromadorea</taxon>
        <taxon>Rhabditida</taxon>
        <taxon>Tylenchina</taxon>
        <taxon>Tylenchomorpha</taxon>
        <taxon>Sphaerularioidea</taxon>
        <taxon>Anguinidae</taxon>
        <taxon>Anguininae</taxon>
        <taxon>Ditylenchus</taxon>
    </lineage>
</organism>
<dbReference type="EMBL" id="JAKKPZ010000012">
    <property type="protein sequence ID" value="KAI1714997.1"/>
    <property type="molecule type" value="Genomic_DNA"/>
</dbReference>
<accession>A0AAD4N463</accession>
<evidence type="ECO:0000256" key="1">
    <source>
        <dbReference type="SAM" id="Phobius"/>
    </source>
</evidence>
<evidence type="ECO:0000313" key="2">
    <source>
        <dbReference type="EMBL" id="KAI1714997.1"/>
    </source>
</evidence>
<protein>
    <submittedName>
        <fullName evidence="2">Uncharacterized protein</fullName>
    </submittedName>
</protein>
<feature type="transmembrane region" description="Helical" evidence="1">
    <location>
        <begin position="48"/>
        <end position="77"/>
    </location>
</feature>